<dbReference type="InterPro" id="IPR012070">
    <property type="entry name" value="Arogenate_DH_2"/>
</dbReference>
<evidence type="ECO:0000259" key="3">
    <source>
        <dbReference type="PROSITE" id="PS51176"/>
    </source>
</evidence>
<accession>A0A3B6RLH5</accession>
<dbReference type="PIRSF" id="PIRSF036577">
    <property type="entry name" value="PDH_ADH_plant"/>
    <property type="match status" value="1"/>
</dbReference>
<dbReference type="Gramene" id="TraesCS7A02G345600.1">
    <property type="protein sequence ID" value="TraesCS7A02G345600.1"/>
    <property type="gene ID" value="TraesCS7A02G345600"/>
</dbReference>
<protein>
    <recommendedName>
        <fullName evidence="3">Prephenate/arogenate dehydrogenase domain-containing protein</fullName>
    </recommendedName>
</protein>
<evidence type="ECO:0000256" key="1">
    <source>
        <dbReference type="ARBA" id="ARBA00023002"/>
    </source>
</evidence>
<proteinExistence type="predicted"/>
<sequence>MDAPDSAALRVGIIGFGNFGQFIAGGIQRQGHAVLATSRSDYSDYCAAHGIRFFRSLEALCEEQPDVLLVCSSILSTESVVRAIPLAKLRPDTIVADVLSVKQFPRNLLLEILPPEFGIVCTHPMFGPESGKHGWSNLPFVYDKVRVAEEGAQKAKCDRFLSIFEQEGCRMVEMSCAEHDRHAAGSQFITHTIGRVLAQLNLQSTPINTKGYETLLQLTENTVSDSFDLYYGLFMYNVNATEQMDKLDRAFEKVKQMLYGRLHGVLRKQIVERVPMPGAPLLGSREAKDSPAASREEMKHLSPRVADVPSPCHTFSPVAFSTVKC</sequence>
<dbReference type="PANTHER" id="PTHR43207:SF6">
    <property type="entry name" value="OS06G0542200 PROTEIN"/>
    <property type="match status" value="1"/>
</dbReference>
<evidence type="ECO:0000256" key="2">
    <source>
        <dbReference type="SAM" id="MobiDB-lite"/>
    </source>
</evidence>
<dbReference type="Gramene" id="TraesCS7A03G0847200.1">
    <property type="protein sequence ID" value="TraesCS7A03G0847200.1.CDS"/>
    <property type="gene ID" value="TraesCS7A03G0847200"/>
</dbReference>
<dbReference type="Gramene" id="TraesROB_scaffold_018651_01G000200.1">
    <property type="protein sequence ID" value="TraesROB_scaffold_018651_01G000200.1"/>
    <property type="gene ID" value="TraesROB_scaffold_018651_01G000200"/>
</dbReference>
<dbReference type="InterPro" id="IPR046826">
    <property type="entry name" value="PDH_N"/>
</dbReference>
<dbReference type="SUPFAM" id="SSF51735">
    <property type="entry name" value="NAD(P)-binding Rossmann-fold domains"/>
    <property type="match status" value="1"/>
</dbReference>
<keyword evidence="5" id="KW-1185">Reference proteome</keyword>
<dbReference type="Gramene" id="TraesCLE_scaffold_016828_01G000200.1">
    <property type="protein sequence ID" value="TraesCLE_scaffold_016828_01G000200.1"/>
    <property type="gene ID" value="TraesCLE_scaffold_016828_01G000200"/>
</dbReference>
<dbReference type="PROSITE" id="PS51176">
    <property type="entry name" value="PDH_ADH"/>
    <property type="match status" value="1"/>
</dbReference>
<dbReference type="SMR" id="A0A3B6RLH5"/>
<dbReference type="Gramene" id="TraesCAD_scaffold_012285_01G000200.1">
    <property type="protein sequence ID" value="TraesCAD_scaffold_012285_01G000200.1"/>
    <property type="gene ID" value="TraesCAD_scaffold_012285_01G000200"/>
</dbReference>
<dbReference type="GO" id="GO:0070403">
    <property type="term" value="F:NAD+ binding"/>
    <property type="evidence" value="ECO:0007669"/>
    <property type="project" value="InterPro"/>
</dbReference>
<dbReference type="EnsemblPlants" id="TraesCS7A02G345600.1">
    <property type="protein sequence ID" value="TraesCS7A02G345600.1"/>
    <property type="gene ID" value="TraesCS7A02G345600"/>
</dbReference>
<dbReference type="PANTHER" id="PTHR43207">
    <property type="entry name" value="AROGENATE DEHYDROGENASE-RELATED"/>
    <property type="match status" value="1"/>
</dbReference>
<gene>
    <name evidence="4" type="primary">LOC123147895</name>
</gene>
<dbReference type="Proteomes" id="UP000019116">
    <property type="component" value="Chromosome 7A"/>
</dbReference>
<dbReference type="GO" id="GO:0033730">
    <property type="term" value="F:arogenate dehydrogenase (NADP+) activity"/>
    <property type="evidence" value="ECO:0007669"/>
    <property type="project" value="InterPro"/>
</dbReference>
<dbReference type="OrthoDB" id="2414662at2759"/>
<evidence type="ECO:0000313" key="4">
    <source>
        <dbReference type="EnsemblPlants" id="TraesCS7A02G345600.1"/>
    </source>
</evidence>
<dbReference type="InterPro" id="IPR003099">
    <property type="entry name" value="Prephen_DH"/>
</dbReference>
<dbReference type="Gene3D" id="3.40.50.720">
    <property type="entry name" value="NAD(P)-binding Rossmann-like Domain"/>
    <property type="match status" value="1"/>
</dbReference>
<reference evidence="4" key="2">
    <citation type="submission" date="2018-10" db="UniProtKB">
        <authorList>
            <consortium name="EnsemblPlants"/>
        </authorList>
    </citation>
    <scope>IDENTIFICATION</scope>
</reference>
<feature type="domain" description="Prephenate/arogenate dehydrogenase" evidence="3">
    <location>
        <begin position="9"/>
        <end position="288"/>
    </location>
</feature>
<reference evidence="4" key="1">
    <citation type="submission" date="2018-08" db="EMBL/GenBank/DDBJ databases">
        <authorList>
            <person name="Rossello M."/>
        </authorList>
    </citation>
    <scope>NUCLEOTIDE SEQUENCE [LARGE SCALE GENOMIC DNA]</scope>
    <source>
        <strain evidence="4">cv. Chinese Spring</strain>
    </source>
</reference>
<dbReference type="Pfam" id="PF02153">
    <property type="entry name" value="PDH_N"/>
    <property type="match status" value="1"/>
</dbReference>
<dbReference type="InterPro" id="IPR059064">
    <property type="entry name" value="TYRAAT2_C"/>
</dbReference>
<name>A0A3B6RLH5_WHEAT</name>
<feature type="region of interest" description="Disordered" evidence="2">
    <location>
        <begin position="281"/>
        <end position="306"/>
    </location>
</feature>
<dbReference type="InterPro" id="IPR008927">
    <property type="entry name" value="6-PGluconate_DH-like_C_sf"/>
</dbReference>
<keyword evidence="1" id="KW-0560">Oxidoreductase</keyword>
<dbReference type="OMA" id="YSGYCAR"/>
<dbReference type="InterPro" id="IPR036291">
    <property type="entry name" value="NAD(P)-bd_dom_sf"/>
</dbReference>
<dbReference type="SUPFAM" id="SSF48179">
    <property type="entry name" value="6-phosphogluconate dehydrogenase C-terminal domain-like"/>
    <property type="match status" value="1"/>
</dbReference>
<dbReference type="STRING" id="4565.A0A3B6RLH5"/>
<dbReference type="GO" id="GO:0006571">
    <property type="term" value="P:tyrosine biosynthetic process"/>
    <property type="evidence" value="ECO:0007669"/>
    <property type="project" value="InterPro"/>
</dbReference>
<dbReference type="GO" id="GO:0008977">
    <property type="term" value="F:prephenate dehydrogenase (NAD+) activity"/>
    <property type="evidence" value="ECO:0007669"/>
    <property type="project" value="InterPro"/>
</dbReference>
<dbReference type="GO" id="GO:0004665">
    <property type="term" value="F:prephenate dehydrogenase (NADP+) activity"/>
    <property type="evidence" value="ECO:0007669"/>
    <property type="project" value="InterPro"/>
</dbReference>
<feature type="compositionally biased region" description="Basic and acidic residues" evidence="2">
    <location>
        <begin position="285"/>
        <end position="300"/>
    </location>
</feature>
<dbReference type="AlphaFoldDB" id="A0A3B6RLH5"/>
<dbReference type="Gramene" id="TraesWEE_scaffold_040465_01G000200.1">
    <property type="protein sequence ID" value="TraesWEE_scaffold_040465_01G000200.1"/>
    <property type="gene ID" value="TraesWEE_scaffold_040465_01G000200"/>
</dbReference>
<dbReference type="Pfam" id="PF26213">
    <property type="entry name" value="TYRAAT1_C"/>
    <property type="match status" value="1"/>
</dbReference>
<dbReference type="InterPro" id="IPR045011">
    <property type="entry name" value="TYRAAT1/2"/>
</dbReference>
<organism evidence="4">
    <name type="scientific">Triticum aestivum</name>
    <name type="common">Wheat</name>
    <dbReference type="NCBI Taxonomy" id="4565"/>
    <lineage>
        <taxon>Eukaryota</taxon>
        <taxon>Viridiplantae</taxon>
        <taxon>Streptophyta</taxon>
        <taxon>Embryophyta</taxon>
        <taxon>Tracheophyta</taxon>
        <taxon>Spermatophyta</taxon>
        <taxon>Magnoliopsida</taxon>
        <taxon>Liliopsida</taxon>
        <taxon>Poales</taxon>
        <taxon>Poaceae</taxon>
        <taxon>BOP clade</taxon>
        <taxon>Pooideae</taxon>
        <taxon>Triticodae</taxon>
        <taxon>Triticeae</taxon>
        <taxon>Triticinae</taxon>
        <taxon>Triticum</taxon>
    </lineage>
</organism>
<evidence type="ECO:0000313" key="5">
    <source>
        <dbReference type="Proteomes" id="UP000019116"/>
    </source>
</evidence>